<dbReference type="Proteomes" id="UP001222027">
    <property type="component" value="Unassembled WGS sequence"/>
</dbReference>
<reference evidence="2 3" key="1">
    <citation type="submission" date="2022-12" db="EMBL/GenBank/DDBJ databases">
        <title>Chromosome-scale assembly of the Ensete ventricosum genome.</title>
        <authorList>
            <person name="Dussert Y."/>
            <person name="Stocks J."/>
            <person name="Wendawek A."/>
            <person name="Woldeyes F."/>
            <person name="Nichols R.A."/>
            <person name="Borrell J.S."/>
        </authorList>
    </citation>
    <scope>NUCLEOTIDE SEQUENCE [LARGE SCALE GENOMIC DNA]</scope>
    <source>
        <strain evidence="3">cv. Maze</strain>
        <tissue evidence="2">Seeds</tissue>
    </source>
</reference>
<keyword evidence="3" id="KW-1185">Reference proteome</keyword>
<gene>
    <name evidence="2" type="ORF">OPV22_016754</name>
</gene>
<protein>
    <submittedName>
        <fullName evidence="2">Uncharacterized protein</fullName>
    </submittedName>
</protein>
<dbReference type="EMBL" id="JAQQAF010000005">
    <property type="protein sequence ID" value="KAJ8484269.1"/>
    <property type="molecule type" value="Genomic_DNA"/>
</dbReference>
<dbReference type="AlphaFoldDB" id="A0AAV8QLU4"/>
<comment type="caution">
    <text evidence="2">The sequence shown here is derived from an EMBL/GenBank/DDBJ whole genome shotgun (WGS) entry which is preliminary data.</text>
</comment>
<organism evidence="2 3">
    <name type="scientific">Ensete ventricosum</name>
    <name type="common">Abyssinian banana</name>
    <name type="synonym">Musa ensete</name>
    <dbReference type="NCBI Taxonomy" id="4639"/>
    <lineage>
        <taxon>Eukaryota</taxon>
        <taxon>Viridiplantae</taxon>
        <taxon>Streptophyta</taxon>
        <taxon>Embryophyta</taxon>
        <taxon>Tracheophyta</taxon>
        <taxon>Spermatophyta</taxon>
        <taxon>Magnoliopsida</taxon>
        <taxon>Liliopsida</taxon>
        <taxon>Zingiberales</taxon>
        <taxon>Musaceae</taxon>
        <taxon>Ensete</taxon>
    </lineage>
</organism>
<accession>A0AAV8QLU4</accession>
<proteinExistence type="predicted"/>
<evidence type="ECO:0000256" key="1">
    <source>
        <dbReference type="SAM" id="MobiDB-lite"/>
    </source>
</evidence>
<evidence type="ECO:0000313" key="2">
    <source>
        <dbReference type="EMBL" id="KAJ8484269.1"/>
    </source>
</evidence>
<evidence type="ECO:0000313" key="3">
    <source>
        <dbReference type="Proteomes" id="UP001222027"/>
    </source>
</evidence>
<feature type="compositionally biased region" description="Basic residues" evidence="1">
    <location>
        <begin position="52"/>
        <end position="71"/>
    </location>
</feature>
<sequence length="71" mass="8260">MASISQLITTSIPTTFFSLLPSDNHGVDLRLQTPPPRFPHLMLHQRPQPTPRRSHSRPPPRPRRTRQPLRH</sequence>
<name>A0AAV8QLU4_ENSVE</name>
<feature type="region of interest" description="Disordered" evidence="1">
    <location>
        <begin position="22"/>
        <end position="71"/>
    </location>
</feature>